<dbReference type="Gene3D" id="3.50.50.60">
    <property type="entry name" value="FAD/NAD(P)-binding domain"/>
    <property type="match status" value="1"/>
</dbReference>
<proteinExistence type="inferred from homology"/>
<dbReference type="PANTHER" id="PTHR42877">
    <property type="entry name" value="L-ORNITHINE N(5)-MONOOXYGENASE-RELATED"/>
    <property type="match status" value="1"/>
</dbReference>
<keyword evidence="4" id="KW-0274">FAD</keyword>
<evidence type="ECO:0000313" key="5">
    <source>
        <dbReference type="EMBL" id="KAJ5379396.1"/>
    </source>
</evidence>
<sequence>RDYSGFSFLTRIQILPAILPQVSKCTTSIREPAWVAVTGIAGFEPREFKDTEKEEFTRYPGTLLKLRRWIEQNMNKIYPLFLANSTTQEQSREHFETSMQGILKDPVLEDKLIPKWAVGCRRLTPGVGYLESLKHEKTKVVHGEISKVSPDGCIMENGEDYSVDILVCATGFDTTFKPRFPLVGPHGRQLADDWKDEPRSYLGVAAPGYPNYYMFLGPNSPIGNGPVLIGIEAQADYICKHITRIQQQGIKSMEVTEEVVDDFIDFKDQYMKQTVWQQDWRSWYKGNTADGKIVALWPGGTIHYVKALENVRYEDFKVRYFGNRFDYFGNGMTKIEMTPDADLARYVRNEDNAPIIGSKFTYIKSSPDQTSIDVLSADANAN</sequence>
<dbReference type="InterPro" id="IPR036188">
    <property type="entry name" value="FAD/NAD-bd_sf"/>
</dbReference>
<gene>
    <name evidence="5" type="ORF">N7509_012515</name>
</gene>
<dbReference type="EMBL" id="JAPZBU010000011">
    <property type="protein sequence ID" value="KAJ5379396.1"/>
    <property type="molecule type" value="Genomic_DNA"/>
</dbReference>
<dbReference type="PANTHER" id="PTHR42877:SF8">
    <property type="entry name" value="MONOOXYGENASE"/>
    <property type="match status" value="1"/>
</dbReference>
<dbReference type="SUPFAM" id="SSF51905">
    <property type="entry name" value="FAD/NAD(P)-binding domain"/>
    <property type="match status" value="1"/>
</dbReference>
<evidence type="ECO:0000256" key="1">
    <source>
        <dbReference type="ARBA" id="ARBA00001974"/>
    </source>
</evidence>
<reference evidence="5" key="1">
    <citation type="submission" date="2022-12" db="EMBL/GenBank/DDBJ databases">
        <authorList>
            <person name="Petersen C."/>
        </authorList>
    </citation>
    <scope>NUCLEOTIDE SEQUENCE</scope>
    <source>
        <strain evidence="5">IBT 29677</strain>
    </source>
</reference>
<feature type="non-terminal residue" evidence="5">
    <location>
        <position position="382"/>
    </location>
</feature>
<keyword evidence="3" id="KW-0285">Flavoprotein</keyword>
<evidence type="ECO:0000256" key="2">
    <source>
        <dbReference type="ARBA" id="ARBA00010139"/>
    </source>
</evidence>
<dbReference type="InterPro" id="IPR051209">
    <property type="entry name" value="FAD-bind_Monooxygenase_sf"/>
</dbReference>
<evidence type="ECO:0000256" key="3">
    <source>
        <dbReference type="ARBA" id="ARBA00022630"/>
    </source>
</evidence>
<comment type="caution">
    <text evidence="5">The sequence shown here is derived from an EMBL/GenBank/DDBJ whole genome shotgun (WGS) entry which is preliminary data.</text>
</comment>
<protein>
    <submittedName>
        <fullName evidence="5">Uncharacterized protein</fullName>
    </submittedName>
</protein>
<dbReference type="AlphaFoldDB" id="A0A9W9SIT9"/>
<dbReference type="RefSeq" id="XP_056483182.1">
    <property type="nucleotide sequence ID" value="XM_056637152.1"/>
</dbReference>
<evidence type="ECO:0000256" key="4">
    <source>
        <dbReference type="ARBA" id="ARBA00022827"/>
    </source>
</evidence>
<accession>A0A9W9SIT9</accession>
<evidence type="ECO:0000313" key="6">
    <source>
        <dbReference type="Proteomes" id="UP001147747"/>
    </source>
</evidence>
<dbReference type="Proteomes" id="UP001147747">
    <property type="component" value="Unassembled WGS sequence"/>
</dbReference>
<comment type="similarity">
    <text evidence="2">Belongs to the FAD-binding monooxygenase family.</text>
</comment>
<dbReference type="GeneID" id="81376132"/>
<name>A0A9W9SIT9_9EURO</name>
<organism evidence="5 6">
    <name type="scientific">Penicillium cosmopolitanum</name>
    <dbReference type="NCBI Taxonomy" id="1131564"/>
    <lineage>
        <taxon>Eukaryota</taxon>
        <taxon>Fungi</taxon>
        <taxon>Dikarya</taxon>
        <taxon>Ascomycota</taxon>
        <taxon>Pezizomycotina</taxon>
        <taxon>Eurotiomycetes</taxon>
        <taxon>Eurotiomycetidae</taxon>
        <taxon>Eurotiales</taxon>
        <taxon>Aspergillaceae</taxon>
        <taxon>Penicillium</taxon>
    </lineage>
</organism>
<keyword evidence="6" id="KW-1185">Reference proteome</keyword>
<comment type="cofactor">
    <cofactor evidence="1">
        <name>FAD</name>
        <dbReference type="ChEBI" id="CHEBI:57692"/>
    </cofactor>
</comment>
<reference evidence="5" key="2">
    <citation type="journal article" date="2023" name="IMA Fungus">
        <title>Comparative genomic study of the Penicillium genus elucidates a diverse pangenome and 15 lateral gene transfer events.</title>
        <authorList>
            <person name="Petersen C."/>
            <person name="Sorensen T."/>
            <person name="Nielsen M.R."/>
            <person name="Sondergaard T.E."/>
            <person name="Sorensen J.L."/>
            <person name="Fitzpatrick D.A."/>
            <person name="Frisvad J.C."/>
            <person name="Nielsen K.L."/>
        </authorList>
    </citation>
    <scope>NUCLEOTIDE SEQUENCE</scope>
    <source>
        <strain evidence="5">IBT 29677</strain>
    </source>
</reference>
<dbReference type="OrthoDB" id="74360at2759"/>